<gene>
    <name evidence="1" type="ordered locus">Nham_1027</name>
</gene>
<dbReference type="Gene3D" id="3.40.630.30">
    <property type="match status" value="1"/>
</dbReference>
<dbReference type="Proteomes" id="UP000001953">
    <property type="component" value="Chromosome"/>
</dbReference>
<dbReference type="InterPro" id="IPR016181">
    <property type="entry name" value="Acyl_CoA_acyltransferase"/>
</dbReference>
<dbReference type="AlphaFoldDB" id="Q1QPH2"/>
<reference evidence="1 2" key="1">
    <citation type="submission" date="2006-03" db="EMBL/GenBank/DDBJ databases">
        <title>Complete sequence of chromosome of Nitrobacter hamburgensis X14.</title>
        <authorList>
            <consortium name="US DOE Joint Genome Institute"/>
            <person name="Copeland A."/>
            <person name="Lucas S."/>
            <person name="Lapidus A."/>
            <person name="Barry K."/>
            <person name="Detter J.C."/>
            <person name="Glavina del Rio T."/>
            <person name="Hammon N."/>
            <person name="Israni S."/>
            <person name="Dalin E."/>
            <person name="Tice H."/>
            <person name="Pitluck S."/>
            <person name="Chain P."/>
            <person name="Malfatti S."/>
            <person name="Shin M."/>
            <person name="Vergez L."/>
            <person name="Schmutz J."/>
            <person name="Larimer F."/>
            <person name="Land M."/>
            <person name="Hauser L."/>
            <person name="Kyrpides N."/>
            <person name="Ivanova N."/>
            <person name="Ward B."/>
            <person name="Arp D."/>
            <person name="Klotz M."/>
            <person name="Stein L."/>
            <person name="O'Mullan G."/>
            <person name="Starkenburg S."/>
            <person name="Sayavedra L."/>
            <person name="Poret-Peterson A.T."/>
            <person name="Gentry M.E."/>
            <person name="Bruce D."/>
            <person name="Richardson P."/>
        </authorList>
    </citation>
    <scope>NUCLEOTIDE SEQUENCE [LARGE SCALE GENOMIC DNA]</scope>
    <source>
        <strain evidence="2">DSM 10229 / NCIMB 13809 / X14</strain>
    </source>
</reference>
<protein>
    <recommendedName>
        <fullName evidence="3">BioF2-like acetyltransferase domain-containing protein</fullName>
    </recommendedName>
</protein>
<dbReference type="Pfam" id="PF04339">
    <property type="entry name" value="FemAB_like"/>
    <property type="match status" value="1"/>
</dbReference>
<organism evidence="1 2">
    <name type="scientific">Nitrobacter hamburgensis (strain DSM 10229 / NCIMB 13809 / X14)</name>
    <dbReference type="NCBI Taxonomy" id="323097"/>
    <lineage>
        <taxon>Bacteria</taxon>
        <taxon>Pseudomonadati</taxon>
        <taxon>Pseudomonadota</taxon>
        <taxon>Alphaproteobacteria</taxon>
        <taxon>Hyphomicrobiales</taxon>
        <taxon>Nitrobacteraceae</taxon>
        <taxon>Nitrobacter</taxon>
    </lineage>
</organism>
<dbReference type="PANTHER" id="PTHR47017">
    <property type="entry name" value="ACYL-COA"/>
    <property type="match status" value="1"/>
</dbReference>
<dbReference type="RefSeq" id="WP_011509571.1">
    <property type="nucleotide sequence ID" value="NC_007964.1"/>
</dbReference>
<dbReference type="HOGENOM" id="CLU_713360_0_0_5"/>
<dbReference type="EMBL" id="CP000319">
    <property type="protein sequence ID" value="ABE61875.1"/>
    <property type="molecule type" value="Genomic_DNA"/>
</dbReference>
<evidence type="ECO:0008006" key="3">
    <source>
        <dbReference type="Google" id="ProtNLM"/>
    </source>
</evidence>
<evidence type="ECO:0000313" key="1">
    <source>
        <dbReference type="EMBL" id="ABE61875.1"/>
    </source>
</evidence>
<dbReference type="eggNOG" id="COG3146">
    <property type="taxonomic scope" value="Bacteria"/>
</dbReference>
<keyword evidence="2" id="KW-1185">Reference proteome</keyword>
<name>Q1QPH2_NITHX</name>
<dbReference type="InterPro" id="IPR007434">
    <property type="entry name" value="FemAB-like"/>
</dbReference>
<dbReference type="SUPFAM" id="SSF55729">
    <property type="entry name" value="Acyl-CoA N-acyltransferases (Nat)"/>
    <property type="match status" value="1"/>
</dbReference>
<dbReference type="STRING" id="323097.Nham_1027"/>
<dbReference type="OrthoDB" id="5487706at2"/>
<evidence type="ECO:0000313" key="2">
    <source>
        <dbReference type="Proteomes" id="UP000001953"/>
    </source>
</evidence>
<dbReference type="KEGG" id="nha:Nham_1027"/>
<sequence length="387" mass="45079">MEQHIPAPDSLSVAPISRDELRTCEAWRTAFADRRKDHRYYEIIADTIRDRFEYGYFAIRDASGRVLAVQPYFLLDQDVLEGVKLDGWSLVASIRRRYPRFLKLRTLMLGCTAGEGHLATSAHLSSTAIAMALAQGIVAQARALGAQMIVLKEFPRGDRRDLACFEREGFGRAPSMPMTILDIDYDSFDDYMQKALSAKTRRHLRKKFLGTENSGLAMTVADNAASFIDELYPLYLQTYEHSNFHFEKLTRDYFRRLGCEMSDKTRFFIWDRGNTLMAFALCMVEGDDIFAEYIGLDYDFAFDLHLYHYITRDMISWAMAHGYKRFRSSGLNYDPKLHLRHRLDPIDLYVRLVSPFANRILRLVLPWIVPVRYDATLRKFSDYHEMW</sequence>
<proteinExistence type="predicted"/>
<dbReference type="PANTHER" id="PTHR47017:SF1">
    <property type="entry name" value="ACYL-COA"/>
    <property type="match status" value="1"/>
</dbReference>
<accession>Q1QPH2</accession>